<name>A0A9P4NS55_9PEZI</name>
<evidence type="ECO:0000256" key="5">
    <source>
        <dbReference type="SAM" id="Phobius"/>
    </source>
</evidence>
<dbReference type="EMBL" id="MU007037">
    <property type="protein sequence ID" value="KAF2430677.1"/>
    <property type="molecule type" value="Genomic_DNA"/>
</dbReference>
<dbReference type="InterPro" id="IPR023352">
    <property type="entry name" value="MAPEG-like_dom_sf"/>
</dbReference>
<dbReference type="OrthoDB" id="2122304at2759"/>
<gene>
    <name evidence="6" type="ORF">EJ08DRAFT_633411</name>
</gene>
<accession>A0A9P4NS55</accession>
<evidence type="ECO:0000256" key="3">
    <source>
        <dbReference type="ARBA" id="ARBA00022989"/>
    </source>
</evidence>
<organism evidence="6 7">
    <name type="scientific">Tothia fuscella</name>
    <dbReference type="NCBI Taxonomy" id="1048955"/>
    <lineage>
        <taxon>Eukaryota</taxon>
        <taxon>Fungi</taxon>
        <taxon>Dikarya</taxon>
        <taxon>Ascomycota</taxon>
        <taxon>Pezizomycotina</taxon>
        <taxon>Dothideomycetes</taxon>
        <taxon>Pleosporomycetidae</taxon>
        <taxon>Venturiales</taxon>
        <taxon>Cylindrosympodiaceae</taxon>
        <taxon>Tothia</taxon>
    </lineage>
</organism>
<dbReference type="InterPro" id="IPR001129">
    <property type="entry name" value="Membr-assoc_MAPEG"/>
</dbReference>
<keyword evidence="3 5" id="KW-1133">Transmembrane helix</keyword>
<evidence type="ECO:0000313" key="6">
    <source>
        <dbReference type="EMBL" id="KAF2430677.1"/>
    </source>
</evidence>
<dbReference type="Proteomes" id="UP000800235">
    <property type="component" value="Unassembled WGS sequence"/>
</dbReference>
<evidence type="ECO:0000256" key="4">
    <source>
        <dbReference type="ARBA" id="ARBA00023136"/>
    </source>
</evidence>
<keyword evidence="7" id="KW-1185">Reference proteome</keyword>
<reference evidence="6" key="1">
    <citation type="journal article" date="2020" name="Stud. Mycol.">
        <title>101 Dothideomycetes genomes: a test case for predicting lifestyles and emergence of pathogens.</title>
        <authorList>
            <person name="Haridas S."/>
            <person name="Albert R."/>
            <person name="Binder M."/>
            <person name="Bloem J."/>
            <person name="Labutti K."/>
            <person name="Salamov A."/>
            <person name="Andreopoulos B."/>
            <person name="Baker S."/>
            <person name="Barry K."/>
            <person name="Bills G."/>
            <person name="Bluhm B."/>
            <person name="Cannon C."/>
            <person name="Castanera R."/>
            <person name="Culley D."/>
            <person name="Daum C."/>
            <person name="Ezra D."/>
            <person name="Gonzalez J."/>
            <person name="Henrissat B."/>
            <person name="Kuo A."/>
            <person name="Liang C."/>
            <person name="Lipzen A."/>
            <person name="Lutzoni F."/>
            <person name="Magnuson J."/>
            <person name="Mondo S."/>
            <person name="Nolan M."/>
            <person name="Ohm R."/>
            <person name="Pangilinan J."/>
            <person name="Park H.-J."/>
            <person name="Ramirez L."/>
            <person name="Alfaro M."/>
            <person name="Sun H."/>
            <person name="Tritt A."/>
            <person name="Yoshinaga Y."/>
            <person name="Zwiers L.-H."/>
            <person name="Turgeon B."/>
            <person name="Goodwin S."/>
            <person name="Spatafora J."/>
            <person name="Crous P."/>
            <person name="Grigoriev I."/>
        </authorList>
    </citation>
    <scope>NUCLEOTIDE SEQUENCE</scope>
    <source>
        <strain evidence="6">CBS 130266</strain>
    </source>
</reference>
<dbReference type="Pfam" id="PF01124">
    <property type="entry name" value="MAPEG"/>
    <property type="match status" value="1"/>
</dbReference>
<dbReference type="PANTHER" id="PTHR35371">
    <property type="entry name" value="INNER MEMBRANE PROTEIN"/>
    <property type="match status" value="1"/>
</dbReference>
<sequence>MAANILDTTRNYSLYTIPLAWALAIAPHMYAASLGGSKFDNTAPRTYTSSLKEDQTLDKATKDKIIRAEGAQSNGFENLPLFAAAVVAGNVAKLDNWSLNALSGGYLISRVVYNVLYVNNTTEGTANARSVSYLSGIGILFTLFIKSGNALRNSL</sequence>
<dbReference type="Gene3D" id="1.20.120.550">
    <property type="entry name" value="Membrane associated eicosanoid/glutathione metabolism-like domain"/>
    <property type="match status" value="1"/>
</dbReference>
<keyword evidence="2 5" id="KW-0812">Transmembrane</keyword>
<evidence type="ECO:0000256" key="1">
    <source>
        <dbReference type="ARBA" id="ARBA00004370"/>
    </source>
</evidence>
<evidence type="ECO:0000313" key="7">
    <source>
        <dbReference type="Proteomes" id="UP000800235"/>
    </source>
</evidence>
<dbReference type="AlphaFoldDB" id="A0A9P4NS55"/>
<feature type="transmembrane region" description="Helical" evidence="5">
    <location>
        <begin position="12"/>
        <end position="31"/>
    </location>
</feature>
<dbReference type="PANTHER" id="PTHR35371:SF1">
    <property type="entry name" value="BLR7753 PROTEIN"/>
    <property type="match status" value="1"/>
</dbReference>
<dbReference type="GO" id="GO:0016020">
    <property type="term" value="C:membrane"/>
    <property type="evidence" value="ECO:0007669"/>
    <property type="project" value="UniProtKB-SubCell"/>
</dbReference>
<comment type="caution">
    <text evidence="6">The sequence shown here is derived from an EMBL/GenBank/DDBJ whole genome shotgun (WGS) entry which is preliminary data.</text>
</comment>
<dbReference type="SUPFAM" id="SSF161084">
    <property type="entry name" value="MAPEG domain-like"/>
    <property type="match status" value="1"/>
</dbReference>
<proteinExistence type="predicted"/>
<comment type="subcellular location">
    <subcellularLocation>
        <location evidence="1">Membrane</location>
    </subcellularLocation>
</comment>
<evidence type="ECO:0000256" key="2">
    <source>
        <dbReference type="ARBA" id="ARBA00022692"/>
    </source>
</evidence>
<keyword evidence="4 5" id="KW-0472">Membrane</keyword>
<protein>
    <submittedName>
        <fullName evidence="6">Uncharacterized protein</fullName>
    </submittedName>
</protein>